<evidence type="ECO:0000313" key="4">
    <source>
        <dbReference type="EnsemblPlants" id="QL04p002360:mrna"/>
    </source>
</evidence>
<sequence>MDEIFKRMKQVSESGDIDAFYILIREDVNLLDHIDKIPFVDTPLHIATSAGHIQFSLEMMGLKPSFARKRNLDGFSPIHLALQNGHIKLVRRLIQADGNLVRVKGREWLTPLHFVVAKGDDLDLLDEFLLICPDSLTDVTIQNETALHIALKYDKLDTFKLLVGWLGSNWSEKASFYERAILNWKDDEGNTILHIAVSKNETQASTLAVKHLLDWSYNIVNLNVKNLEGKTAWDILQGQTHVDNSKIRDMLRRDRAKSGSSLSTVHCCENYLRSPFSRVVGSLVKSWARLITALSDEKRNALLVVAVLLVTVTYQAVLSPPGGIWQDDTNTCNNTHEGSRNPRTNYQIELNSTTTQKAGSGHPGINDRTQFYTTVVHPAGSTQLRTDNETQCNATATHIAGTAISLEGKMFSFFLIFNSLTFMFSNIMIWLLVPVGEIGFLLVALTLGLCACYLGSLTVITKNATMPASFILPVMEVCFYPIAICFAYQIRTHMVQFRRLQDSTLRGLQIQSWEKI</sequence>
<feature type="domain" description="PGG" evidence="3">
    <location>
        <begin position="296"/>
        <end position="339"/>
    </location>
</feature>
<evidence type="ECO:0000256" key="1">
    <source>
        <dbReference type="PROSITE-ProRule" id="PRU00023"/>
    </source>
</evidence>
<accession>A0A7N2LAL0</accession>
<feature type="transmembrane region" description="Helical" evidence="2">
    <location>
        <begin position="301"/>
        <end position="318"/>
    </location>
</feature>
<dbReference type="EMBL" id="LRBV02000004">
    <property type="status" value="NOT_ANNOTATED_CDS"/>
    <property type="molecule type" value="Genomic_DNA"/>
</dbReference>
<keyword evidence="2" id="KW-0472">Membrane</keyword>
<evidence type="ECO:0000256" key="2">
    <source>
        <dbReference type="SAM" id="Phobius"/>
    </source>
</evidence>
<name>A0A7N2LAL0_QUELO</name>
<dbReference type="AlphaFoldDB" id="A0A7N2LAL0"/>
<reference evidence="4 5" key="1">
    <citation type="journal article" date="2016" name="G3 (Bethesda)">
        <title>First Draft Assembly and Annotation of the Genome of a California Endemic Oak Quercus lobata Nee (Fagaceae).</title>
        <authorList>
            <person name="Sork V.L."/>
            <person name="Fitz-Gibbon S.T."/>
            <person name="Puiu D."/>
            <person name="Crepeau M."/>
            <person name="Gugger P.F."/>
            <person name="Sherman R."/>
            <person name="Stevens K."/>
            <person name="Langley C.H."/>
            <person name="Pellegrini M."/>
            <person name="Salzberg S.L."/>
        </authorList>
    </citation>
    <scope>NUCLEOTIDE SEQUENCE [LARGE SCALE GENOMIC DNA]</scope>
    <source>
        <strain evidence="4 5">cv. SW786</strain>
    </source>
</reference>
<dbReference type="InterPro" id="IPR026961">
    <property type="entry name" value="PGG_dom"/>
</dbReference>
<dbReference type="SUPFAM" id="SSF48403">
    <property type="entry name" value="Ankyrin repeat"/>
    <property type="match status" value="1"/>
</dbReference>
<dbReference type="PANTHER" id="PTHR24128">
    <property type="entry name" value="HOMEOBOX PROTEIN WARIAI"/>
    <property type="match status" value="1"/>
</dbReference>
<dbReference type="Pfam" id="PF13962">
    <property type="entry name" value="PGG"/>
    <property type="match status" value="1"/>
</dbReference>
<dbReference type="Pfam" id="PF12796">
    <property type="entry name" value="Ank_2"/>
    <property type="match status" value="1"/>
</dbReference>
<dbReference type="InterPro" id="IPR002110">
    <property type="entry name" value="Ankyrin_rpt"/>
</dbReference>
<evidence type="ECO:0000313" key="5">
    <source>
        <dbReference type="Proteomes" id="UP000594261"/>
    </source>
</evidence>
<feature type="transmembrane region" description="Helical" evidence="2">
    <location>
        <begin position="440"/>
        <end position="460"/>
    </location>
</feature>
<proteinExistence type="predicted"/>
<dbReference type="Proteomes" id="UP000594261">
    <property type="component" value="Chromosome 4"/>
</dbReference>
<evidence type="ECO:0000259" key="3">
    <source>
        <dbReference type="Pfam" id="PF13962"/>
    </source>
</evidence>
<dbReference type="Gene3D" id="1.25.40.20">
    <property type="entry name" value="Ankyrin repeat-containing domain"/>
    <property type="match status" value="1"/>
</dbReference>
<protein>
    <recommendedName>
        <fullName evidence="3">PGG domain-containing protein</fullName>
    </recommendedName>
</protein>
<keyword evidence="5" id="KW-1185">Reference proteome</keyword>
<dbReference type="PROSITE" id="PS50088">
    <property type="entry name" value="ANK_REPEAT"/>
    <property type="match status" value="1"/>
</dbReference>
<keyword evidence="2" id="KW-1133">Transmembrane helix</keyword>
<feature type="repeat" description="ANK" evidence="1">
    <location>
        <begin position="73"/>
        <end position="100"/>
    </location>
</feature>
<organism evidence="4 5">
    <name type="scientific">Quercus lobata</name>
    <name type="common">Valley oak</name>
    <dbReference type="NCBI Taxonomy" id="97700"/>
    <lineage>
        <taxon>Eukaryota</taxon>
        <taxon>Viridiplantae</taxon>
        <taxon>Streptophyta</taxon>
        <taxon>Embryophyta</taxon>
        <taxon>Tracheophyta</taxon>
        <taxon>Spermatophyta</taxon>
        <taxon>Magnoliopsida</taxon>
        <taxon>eudicotyledons</taxon>
        <taxon>Gunneridae</taxon>
        <taxon>Pentapetalae</taxon>
        <taxon>rosids</taxon>
        <taxon>fabids</taxon>
        <taxon>Fagales</taxon>
        <taxon>Fagaceae</taxon>
        <taxon>Quercus</taxon>
    </lineage>
</organism>
<keyword evidence="1" id="KW-0040">ANK repeat</keyword>
<feature type="transmembrane region" description="Helical" evidence="2">
    <location>
        <begin position="466"/>
        <end position="490"/>
    </location>
</feature>
<dbReference type="InterPro" id="IPR036770">
    <property type="entry name" value="Ankyrin_rpt-contain_sf"/>
</dbReference>
<dbReference type="OMA" id="TCNNTHE"/>
<feature type="transmembrane region" description="Helical" evidence="2">
    <location>
        <begin position="411"/>
        <end position="433"/>
    </location>
</feature>
<keyword evidence="2" id="KW-0812">Transmembrane</keyword>
<dbReference type="PANTHER" id="PTHR24128:SF24">
    <property type="entry name" value="ANKYRIN REPEAT PROTEIN"/>
    <property type="match status" value="1"/>
</dbReference>
<dbReference type="Gramene" id="QL04p002360:mrna">
    <property type="protein sequence ID" value="QL04p002360:mrna"/>
    <property type="gene ID" value="QL04p002360"/>
</dbReference>
<dbReference type="SMART" id="SM00248">
    <property type="entry name" value="ANK"/>
    <property type="match status" value="5"/>
</dbReference>
<dbReference type="FunCoup" id="A0A7N2LAL0">
    <property type="interactions" value="99"/>
</dbReference>
<dbReference type="EnsemblPlants" id="QL04p002360:mrna">
    <property type="protein sequence ID" value="QL04p002360:mrna"/>
    <property type="gene ID" value="QL04p002360"/>
</dbReference>
<dbReference type="PROSITE" id="PS50297">
    <property type="entry name" value="ANK_REP_REGION"/>
    <property type="match status" value="1"/>
</dbReference>
<dbReference type="InParanoid" id="A0A7N2LAL0"/>
<reference evidence="4" key="2">
    <citation type="submission" date="2021-01" db="UniProtKB">
        <authorList>
            <consortium name="EnsemblPlants"/>
        </authorList>
    </citation>
    <scope>IDENTIFICATION</scope>
</reference>